<dbReference type="RefSeq" id="WP_271346396.1">
    <property type="nucleotide sequence ID" value="NZ_JAQJZJ010000001.1"/>
</dbReference>
<evidence type="ECO:0000313" key="1">
    <source>
        <dbReference type="EMBL" id="MDA7085491.1"/>
    </source>
</evidence>
<dbReference type="Proteomes" id="UP001212042">
    <property type="component" value="Unassembled WGS sequence"/>
</dbReference>
<gene>
    <name evidence="1" type="ORF">PH586_03675</name>
</gene>
<evidence type="ECO:0000313" key="2">
    <source>
        <dbReference type="Proteomes" id="UP001212042"/>
    </source>
</evidence>
<sequence>MRMKKEEPYCSQRTKVTITTEVTQSAREWAEAVGLKWETVRRRRYRGWSWTEALRPELRRSPFNDVRRV</sequence>
<proteinExistence type="predicted"/>
<name>A0ABT4XAW6_9PSED</name>
<dbReference type="EMBL" id="JAQJZJ010000001">
    <property type="protein sequence ID" value="MDA7085491.1"/>
    <property type="molecule type" value="Genomic_DNA"/>
</dbReference>
<protein>
    <submittedName>
        <fullName evidence="1">Uncharacterized protein</fullName>
    </submittedName>
</protein>
<organism evidence="1 2">
    <name type="scientific">Pseudomonas aestuarii</name>
    <dbReference type="NCBI Taxonomy" id="3018340"/>
    <lineage>
        <taxon>Bacteria</taxon>
        <taxon>Pseudomonadati</taxon>
        <taxon>Pseudomonadota</taxon>
        <taxon>Gammaproteobacteria</taxon>
        <taxon>Pseudomonadales</taxon>
        <taxon>Pseudomonadaceae</taxon>
        <taxon>Pseudomonas</taxon>
    </lineage>
</organism>
<comment type="caution">
    <text evidence="1">The sequence shown here is derived from an EMBL/GenBank/DDBJ whole genome shotgun (WGS) entry which is preliminary data.</text>
</comment>
<accession>A0ABT4XAW6</accession>
<keyword evidence="2" id="KW-1185">Reference proteome</keyword>
<reference evidence="1 2" key="1">
    <citation type="submission" date="2023-01" db="EMBL/GenBank/DDBJ databases">
        <title>Pseudomonas SA3-5T sp. nov., isolated from tidal flat sediment.</title>
        <authorList>
            <person name="Kim H.S."/>
            <person name="Kim J.-S."/>
            <person name="Suh M.K."/>
            <person name="Eom M.K."/>
            <person name="Lee J.-S."/>
        </authorList>
    </citation>
    <scope>NUCLEOTIDE SEQUENCE [LARGE SCALE GENOMIC DNA]</scope>
    <source>
        <strain evidence="1 2">SA3-5</strain>
    </source>
</reference>